<dbReference type="GO" id="GO:0004643">
    <property type="term" value="F:phosphoribosylaminoimidazolecarboxamide formyltransferase activity"/>
    <property type="evidence" value="ECO:0007669"/>
    <property type="project" value="UniProtKB-EC"/>
</dbReference>
<dbReference type="SMART" id="SM00798">
    <property type="entry name" value="AICARFT_IMPCHas"/>
    <property type="match status" value="1"/>
</dbReference>
<proteinExistence type="inferred from homology"/>
<name>A0ABU9DB93_9PROT</name>
<dbReference type="EC" id="2.1.2.3" evidence="8"/>
<dbReference type="SMART" id="SM00851">
    <property type="entry name" value="MGS"/>
    <property type="match status" value="1"/>
</dbReference>
<dbReference type="Pfam" id="PF02142">
    <property type="entry name" value="MGS"/>
    <property type="match status" value="1"/>
</dbReference>
<comment type="catalytic activity">
    <reaction evidence="8">
        <text>IMP + H2O = 5-formamido-1-(5-phospho-D-ribosyl)imidazole-4-carboxamide</text>
        <dbReference type="Rhea" id="RHEA:18445"/>
        <dbReference type="ChEBI" id="CHEBI:15377"/>
        <dbReference type="ChEBI" id="CHEBI:58053"/>
        <dbReference type="ChEBI" id="CHEBI:58467"/>
        <dbReference type="EC" id="3.5.4.10"/>
    </reaction>
</comment>
<comment type="pathway">
    <text evidence="1 8">Purine metabolism; IMP biosynthesis via de novo pathway; IMP from 5-formamido-1-(5-phospho-D-ribosyl)imidazole-4-carboxamide: step 1/1.</text>
</comment>
<accession>A0ABU9DB93</accession>
<dbReference type="Gene3D" id="3.40.50.1380">
    <property type="entry name" value="Methylglyoxal synthase-like domain"/>
    <property type="match status" value="1"/>
</dbReference>
<dbReference type="EC" id="3.5.4.10" evidence="8"/>
<dbReference type="PROSITE" id="PS51855">
    <property type="entry name" value="MGS"/>
    <property type="match status" value="1"/>
</dbReference>
<dbReference type="HAMAP" id="MF_00139">
    <property type="entry name" value="PurH"/>
    <property type="match status" value="1"/>
</dbReference>
<comment type="catalytic activity">
    <reaction evidence="8">
        <text>(6R)-10-formyltetrahydrofolate + 5-amino-1-(5-phospho-beta-D-ribosyl)imidazole-4-carboxamide = 5-formamido-1-(5-phospho-D-ribosyl)imidazole-4-carboxamide + (6S)-5,6,7,8-tetrahydrofolate</text>
        <dbReference type="Rhea" id="RHEA:22192"/>
        <dbReference type="ChEBI" id="CHEBI:57453"/>
        <dbReference type="ChEBI" id="CHEBI:58467"/>
        <dbReference type="ChEBI" id="CHEBI:58475"/>
        <dbReference type="ChEBI" id="CHEBI:195366"/>
        <dbReference type="EC" id="2.1.2.3"/>
    </reaction>
</comment>
<dbReference type="Pfam" id="PF01808">
    <property type="entry name" value="AICARFT_IMPCHas"/>
    <property type="match status" value="1"/>
</dbReference>
<keyword evidence="6 8" id="KW-0378">Hydrolase</keyword>
<dbReference type="SUPFAM" id="SSF52335">
    <property type="entry name" value="Methylglyoxal synthase-like"/>
    <property type="match status" value="1"/>
</dbReference>
<evidence type="ECO:0000256" key="2">
    <source>
        <dbReference type="ARBA" id="ARBA00004954"/>
    </source>
</evidence>
<comment type="caution">
    <text evidence="10">The sequence shown here is derived from an EMBL/GenBank/DDBJ whole genome shotgun (WGS) entry which is preliminary data.</text>
</comment>
<dbReference type="Proteomes" id="UP001446205">
    <property type="component" value="Unassembled WGS sequence"/>
</dbReference>
<evidence type="ECO:0000256" key="6">
    <source>
        <dbReference type="ARBA" id="ARBA00022801"/>
    </source>
</evidence>
<evidence type="ECO:0000259" key="9">
    <source>
        <dbReference type="PROSITE" id="PS51855"/>
    </source>
</evidence>
<dbReference type="InterPro" id="IPR011607">
    <property type="entry name" value="MGS-like_dom"/>
</dbReference>
<evidence type="ECO:0000256" key="1">
    <source>
        <dbReference type="ARBA" id="ARBA00004844"/>
    </source>
</evidence>
<evidence type="ECO:0000256" key="4">
    <source>
        <dbReference type="ARBA" id="ARBA00022679"/>
    </source>
</evidence>
<keyword evidence="5 8" id="KW-0658">Purine biosynthesis</keyword>
<evidence type="ECO:0000256" key="7">
    <source>
        <dbReference type="ARBA" id="ARBA00023268"/>
    </source>
</evidence>
<dbReference type="NCBIfam" id="NF002049">
    <property type="entry name" value="PRK00881.1"/>
    <property type="match status" value="1"/>
</dbReference>
<keyword evidence="7 8" id="KW-0511">Multifunctional enzyme</keyword>
<protein>
    <recommendedName>
        <fullName evidence="8">Bifunctional purine biosynthesis protein PurH</fullName>
    </recommendedName>
    <domain>
        <recommendedName>
            <fullName evidence="8">Phosphoribosylaminoimidazolecarboxamide formyltransferase</fullName>
            <ecNumber evidence="8">2.1.2.3</ecNumber>
        </recommendedName>
        <alternativeName>
            <fullName evidence="8">AICAR transformylase</fullName>
        </alternativeName>
    </domain>
    <domain>
        <recommendedName>
            <fullName evidence="8">IMP cyclohydrolase</fullName>
            <ecNumber evidence="8">3.5.4.10</ecNumber>
        </recommendedName>
        <alternativeName>
            <fullName evidence="8">ATIC</fullName>
        </alternativeName>
        <alternativeName>
            <fullName evidence="8">IMP synthase</fullName>
        </alternativeName>
        <alternativeName>
            <fullName evidence="8">Inosinicase</fullName>
        </alternativeName>
    </domain>
</protein>
<gene>
    <name evidence="8 10" type="primary">purH</name>
    <name evidence="10" type="ORF">WOB96_13605</name>
</gene>
<dbReference type="PANTHER" id="PTHR11692">
    <property type="entry name" value="BIFUNCTIONAL PURINE BIOSYNTHESIS PROTEIN PURH"/>
    <property type="match status" value="1"/>
</dbReference>
<evidence type="ECO:0000256" key="8">
    <source>
        <dbReference type="HAMAP-Rule" id="MF_00139"/>
    </source>
</evidence>
<reference evidence="10 11" key="1">
    <citation type="submission" date="2024-04" db="EMBL/GenBank/DDBJ databases">
        <authorList>
            <person name="Abashina T."/>
            <person name="Shaikin A."/>
        </authorList>
    </citation>
    <scope>NUCLEOTIDE SEQUENCE [LARGE SCALE GENOMIC DNA]</scope>
    <source>
        <strain evidence="10 11">AAFK</strain>
    </source>
</reference>
<dbReference type="InterPro" id="IPR024051">
    <property type="entry name" value="AICAR_Tfase_dup_dom_sf"/>
</dbReference>
<dbReference type="RefSeq" id="WP_341371843.1">
    <property type="nucleotide sequence ID" value="NZ_JBBPCO010000016.1"/>
</dbReference>
<comment type="similarity">
    <text evidence="3 8">Belongs to the PurH family.</text>
</comment>
<dbReference type="PANTHER" id="PTHR11692:SF0">
    <property type="entry name" value="BIFUNCTIONAL PURINE BIOSYNTHESIS PROTEIN ATIC"/>
    <property type="match status" value="1"/>
</dbReference>
<evidence type="ECO:0000256" key="3">
    <source>
        <dbReference type="ARBA" id="ARBA00007667"/>
    </source>
</evidence>
<dbReference type="InterPro" id="IPR016193">
    <property type="entry name" value="Cytidine_deaminase-like"/>
</dbReference>
<keyword evidence="11" id="KW-1185">Reference proteome</keyword>
<comment type="pathway">
    <text evidence="2 8">Purine metabolism; IMP biosynthesis via de novo pathway; 5-formamido-1-(5-phospho-D-ribosyl)imidazole-4-carboxamide from 5-amino-1-(5-phospho-D-ribosyl)imidazole-4-carboxamide (10-formyl THF route): step 1/1.</text>
</comment>
<keyword evidence="4 8" id="KW-0808">Transferase</keyword>
<dbReference type="Gene3D" id="3.40.140.20">
    <property type="match status" value="2"/>
</dbReference>
<feature type="domain" description="MGS-like" evidence="9">
    <location>
        <begin position="1"/>
        <end position="147"/>
    </location>
</feature>
<evidence type="ECO:0000313" key="10">
    <source>
        <dbReference type="EMBL" id="MEK8090788.1"/>
    </source>
</evidence>
<dbReference type="PIRSF" id="PIRSF000414">
    <property type="entry name" value="AICARFT_IMPCHas"/>
    <property type="match status" value="1"/>
</dbReference>
<organism evidence="10 11">
    <name type="scientific">Thermithiobacillus plumbiphilus</name>
    <dbReference type="NCBI Taxonomy" id="1729899"/>
    <lineage>
        <taxon>Bacteria</taxon>
        <taxon>Pseudomonadati</taxon>
        <taxon>Pseudomonadota</taxon>
        <taxon>Acidithiobacillia</taxon>
        <taxon>Acidithiobacillales</taxon>
        <taxon>Thermithiobacillaceae</taxon>
        <taxon>Thermithiobacillus</taxon>
    </lineage>
</organism>
<dbReference type="GO" id="GO:0003937">
    <property type="term" value="F:IMP cyclohydrolase activity"/>
    <property type="evidence" value="ECO:0007669"/>
    <property type="project" value="UniProtKB-EC"/>
</dbReference>
<dbReference type="EMBL" id="JBBPCO010000016">
    <property type="protein sequence ID" value="MEK8090788.1"/>
    <property type="molecule type" value="Genomic_DNA"/>
</dbReference>
<evidence type="ECO:0000313" key="11">
    <source>
        <dbReference type="Proteomes" id="UP001446205"/>
    </source>
</evidence>
<evidence type="ECO:0000256" key="5">
    <source>
        <dbReference type="ARBA" id="ARBA00022755"/>
    </source>
</evidence>
<dbReference type="SUPFAM" id="SSF53927">
    <property type="entry name" value="Cytidine deaminase-like"/>
    <property type="match status" value="1"/>
</dbReference>
<comment type="domain">
    <text evidence="8">The IMP cyclohydrolase activity resides in the N-terminal region.</text>
</comment>
<dbReference type="InterPro" id="IPR002695">
    <property type="entry name" value="PurH-like"/>
</dbReference>
<dbReference type="InterPro" id="IPR036914">
    <property type="entry name" value="MGS-like_dom_sf"/>
</dbReference>
<dbReference type="NCBIfam" id="TIGR00355">
    <property type="entry name" value="purH"/>
    <property type="match status" value="1"/>
</dbReference>
<sequence length="522" mass="55859">MAEIKRALISVSDKTGVVELARALQGFGVEILSTGGTAKLLNDAGIPVIEVADYTGSPEMMDGRLKTLHPKIHGGLLGRRDLPEHVAQMAEHDIPNIDLLVVNLYPFEATIAKPDCTLAEAIEQIDIGGPTMLRAAAKNHQAVTVVVDASDYARVLEEMRKSGGGVGAALRFELARKVFEHTAHYDGAIANYLGTIRNDGSADKFPHTLNLQFERVQAMRYGENPHQDAAFYREASYDGPSIANADQRQGKELSYNNVADLDAALALVQEFEEPACAIIKHANPCGAATGKDLAEAYERAFAGDPVSAFGGIIAFNRPLDGATAEGLLRQFMEAVIAPDISPEAAAILGSKKNVRVLASGAMRAAGSNGWDFKRVRGGMLVQEMDLRRLCDADIQVVTERQPTAEELEDLRFAWAVVKHVRSNAIVYARGGQTLGIGAGQMSRVDAARFGALKAQDAGHELAGCALASDAFFPFRDGVDAAAKAGVKAIIQPGGSIRDEEVIQAANEHGIAMVFTGVRHFKH</sequence>
<dbReference type="CDD" id="cd01421">
    <property type="entry name" value="IMPCH"/>
    <property type="match status" value="1"/>
</dbReference>